<feature type="region of interest" description="Disordered" evidence="1">
    <location>
        <begin position="148"/>
        <end position="184"/>
    </location>
</feature>
<dbReference type="EMBL" id="CAJJDP010000070">
    <property type="protein sequence ID" value="CAD8178580.1"/>
    <property type="molecule type" value="Genomic_DNA"/>
</dbReference>
<feature type="compositionally biased region" description="Polar residues" evidence="1">
    <location>
        <begin position="169"/>
        <end position="184"/>
    </location>
</feature>
<proteinExistence type="predicted"/>
<dbReference type="AlphaFoldDB" id="A0A8S1VN06"/>
<name>A0A8S1VN06_PAROT</name>
<dbReference type="OrthoDB" id="296136at2759"/>
<dbReference type="Proteomes" id="UP000683925">
    <property type="component" value="Unassembled WGS sequence"/>
</dbReference>
<sequence length="200" mass="23323">MGNNCSKNKANHFLILKGGYPLTTPQKQHSLEQFTYDMKLNLDSFDDEFFQKEYKINPSVQDELSKTKKQDLLDFVIESPTSQSQSLKNYFVQRNNSAPLQKYKRRPYASMNGSKYIVYEISEHANQKKTKPSSRSLPKTKQLRSIQKIEQNKPRKQNSNKSKCPIKQLVSQSKTQQSIDGQSQKRFSAWRFNDSVKILF</sequence>
<evidence type="ECO:0000256" key="1">
    <source>
        <dbReference type="SAM" id="MobiDB-lite"/>
    </source>
</evidence>
<gene>
    <name evidence="2" type="ORF">POCTA_138.1.T0710153</name>
</gene>
<organism evidence="2 3">
    <name type="scientific">Paramecium octaurelia</name>
    <dbReference type="NCBI Taxonomy" id="43137"/>
    <lineage>
        <taxon>Eukaryota</taxon>
        <taxon>Sar</taxon>
        <taxon>Alveolata</taxon>
        <taxon>Ciliophora</taxon>
        <taxon>Intramacronucleata</taxon>
        <taxon>Oligohymenophorea</taxon>
        <taxon>Peniculida</taxon>
        <taxon>Parameciidae</taxon>
        <taxon>Paramecium</taxon>
    </lineage>
</organism>
<comment type="caution">
    <text evidence="2">The sequence shown here is derived from an EMBL/GenBank/DDBJ whole genome shotgun (WGS) entry which is preliminary data.</text>
</comment>
<dbReference type="OMA" id="YDMKLNL"/>
<keyword evidence="3" id="KW-1185">Reference proteome</keyword>
<accession>A0A8S1VN06</accession>
<protein>
    <submittedName>
        <fullName evidence="2">Uncharacterized protein</fullName>
    </submittedName>
</protein>
<reference evidence="2" key="1">
    <citation type="submission" date="2021-01" db="EMBL/GenBank/DDBJ databases">
        <authorList>
            <consortium name="Genoscope - CEA"/>
            <person name="William W."/>
        </authorList>
    </citation>
    <scope>NUCLEOTIDE SEQUENCE</scope>
</reference>
<evidence type="ECO:0000313" key="3">
    <source>
        <dbReference type="Proteomes" id="UP000683925"/>
    </source>
</evidence>
<evidence type="ECO:0000313" key="2">
    <source>
        <dbReference type="EMBL" id="CAD8178580.1"/>
    </source>
</evidence>